<dbReference type="Gene3D" id="2.60.40.10">
    <property type="entry name" value="Immunoglobulins"/>
    <property type="match status" value="1"/>
</dbReference>
<dbReference type="Proteomes" id="UP001165740">
    <property type="component" value="Chromosome 14"/>
</dbReference>
<dbReference type="InterPro" id="IPR013783">
    <property type="entry name" value="Ig-like_fold"/>
</dbReference>
<keyword evidence="1" id="KW-0472">Membrane</keyword>
<dbReference type="GeneID" id="106078290"/>
<evidence type="ECO:0000256" key="1">
    <source>
        <dbReference type="SAM" id="Phobius"/>
    </source>
</evidence>
<keyword evidence="2" id="KW-0732">Signal</keyword>
<dbReference type="SUPFAM" id="SSF48726">
    <property type="entry name" value="Immunoglobulin"/>
    <property type="match status" value="1"/>
</dbReference>
<sequence>MFTMMKLCSFLLTWTLFLNAQGSLTLHYFNLTVTRGTNSYSQDLRQNETTPIYVNRYAAVNLTCSVSGQSFYSVLLFQKIELQKKTTKTNHIENVTIHYIKHSMDCSDAGKYTCRAGHMEWSRTIIVRCPPPVFTFKSPSVNIKKNWNLKLSCELNISSEVSIQTMDKKNLTLCYTSPCEYTFNHVTCETMGTYYCGSKPGDVIVYDCPPQLMKSDQTVRVELGDSVNVSVDVLLALNHQLTILYQKQNAINKCGTKLCIQTSETRNKWRQQIKIVINNITTQDMGNQTFTMCSNFKAESFCTNMTITILPLHEPVDSATPRDAKSINGRPYSDNPDFPILPVTLACSFVVTTVVIATVFFKLKGKHLLKAQLKERSQSLNRPAEGYTPDTGSTSTTYMPHLTDTMNHHSTLTENGQTMTTEGLTFMTVGNTQVIKKTERTIIEEVRETVEIVNLDYNGMNTDQEHPVNEEPDLQEHTYSNINFVPS</sequence>
<reference evidence="4" key="1">
    <citation type="submission" date="2025-08" db="UniProtKB">
        <authorList>
            <consortium name="RefSeq"/>
        </authorList>
    </citation>
    <scope>IDENTIFICATION</scope>
</reference>
<keyword evidence="3" id="KW-1185">Reference proteome</keyword>
<evidence type="ECO:0000313" key="4">
    <source>
        <dbReference type="RefSeq" id="XP_055866232.1"/>
    </source>
</evidence>
<keyword evidence="1" id="KW-1133">Transmembrane helix</keyword>
<keyword evidence="1" id="KW-0812">Transmembrane</keyword>
<name>A0A9W2YU28_BIOGL</name>
<evidence type="ECO:0000256" key="2">
    <source>
        <dbReference type="SAM" id="SignalP"/>
    </source>
</evidence>
<dbReference type="AlphaFoldDB" id="A0A9W2YU28"/>
<organism evidence="3 4">
    <name type="scientific">Biomphalaria glabrata</name>
    <name type="common">Bloodfluke planorb</name>
    <name type="synonym">Freshwater snail</name>
    <dbReference type="NCBI Taxonomy" id="6526"/>
    <lineage>
        <taxon>Eukaryota</taxon>
        <taxon>Metazoa</taxon>
        <taxon>Spiralia</taxon>
        <taxon>Lophotrochozoa</taxon>
        <taxon>Mollusca</taxon>
        <taxon>Gastropoda</taxon>
        <taxon>Heterobranchia</taxon>
        <taxon>Euthyneura</taxon>
        <taxon>Panpulmonata</taxon>
        <taxon>Hygrophila</taxon>
        <taxon>Lymnaeoidea</taxon>
        <taxon>Planorbidae</taxon>
        <taxon>Biomphalaria</taxon>
    </lineage>
</organism>
<evidence type="ECO:0000313" key="3">
    <source>
        <dbReference type="Proteomes" id="UP001165740"/>
    </source>
</evidence>
<feature type="signal peptide" evidence="2">
    <location>
        <begin position="1"/>
        <end position="22"/>
    </location>
</feature>
<feature type="chain" id="PRO_5040864602" evidence="2">
    <location>
        <begin position="23"/>
        <end position="487"/>
    </location>
</feature>
<dbReference type="RefSeq" id="XP_055866232.1">
    <property type="nucleotide sequence ID" value="XM_056010257.1"/>
</dbReference>
<protein>
    <submittedName>
        <fullName evidence="4">Uncharacterized protein LOC106078290</fullName>
    </submittedName>
</protein>
<accession>A0A9W2YU28</accession>
<feature type="transmembrane region" description="Helical" evidence="1">
    <location>
        <begin position="340"/>
        <end position="361"/>
    </location>
</feature>
<proteinExistence type="predicted"/>
<dbReference type="OrthoDB" id="6167325at2759"/>
<gene>
    <name evidence="4" type="primary">LOC106078290</name>
</gene>
<dbReference type="InterPro" id="IPR036179">
    <property type="entry name" value="Ig-like_dom_sf"/>
</dbReference>